<evidence type="ECO:0000256" key="5">
    <source>
        <dbReference type="ARBA" id="ARBA00023136"/>
    </source>
</evidence>
<dbReference type="PANTHER" id="PTHR36506">
    <property type="entry name" value="PREFLAGELLIN PEPTIDASE"/>
    <property type="match status" value="1"/>
</dbReference>
<proteinExistence type="predicted"/>
<keyword evidence="4 6" id="KW-1133">Transmembrane helix</keyword>
<protein>
    <recommendedName>
        <fullName evidence="7">Prepilin type IV endopeptidase peptidase domain-containing protein</fullName>
    </recommendedName>
</protein>
<dbReference type="EMBL" id="LDOU01000006">
    <property type="protein sequence ID" value="KLV10143.1"/>
    <property type="molecule type" value="Genomic_DNA"/>
</dbReference>
<evidence type="ECO:0000256" key="2">
    <source>
        <dbReference type="ARBA" id="ARBA00022475"/>
    </source>
</evidence>
<evidence type="ECO:0000256" key="1">
    <source>
        <dbReference type="ARBA" id="ARBA00004651"/>
    </source>
</evidence>
<comment type="subcellular location">
    <subcellularLocation>
        <location evidence="1">Cell membrane</location>
        <topology evidence="1">Multi-pass membrane protein</topology>
    </subcellularLocation>
</comment>
<keyword evidence="5 6" id="KW-0472">Membrane</keyword>
<dbReference type="OrthoDB" id="5508079at2"/>
<feature type="transmembrane region" description="Helical" evidence="6">
    <location>
        <begin position="143"/>
        <end position="165"/>
    </location>
</feature>
<sequence length="167" mass="18341">MNLFIIGLVTYAAFFDLMYFKIPNKSIIAILILGLTQATLNITETHNLIPVPLFQTLLGFAVGLFICIPFYALGMFGAGDAKLLASLGIIIGYPNIIHLIAITLVFSGIICVLRLACSGELLSFIKRWIQSFWYGVYIRPSQLSVAASGMPMGGAILLATTYYYLYI</sequence>
<dbReference type="PANTHER" id="PTHR36506:SF1">
    <property type="entry name" value="PREFLAGELLIN PEPTIDASE"/>
    <property type="match status" value="1"/>
</dbReference>
<dbReference type="InterPro" id="IPR052218">
    <property type="entry name" value="Preflagellin_Peptidase"/>
</dbReference>
<feature type="domain" description="Prepilin type IV endopeptidase peptidase" evidence="7">
    <location>
        <begin position="3"/>
        <end position="111"/>
    </location>
</feature>
<dbReference type="GO" id="GO:0004190">
    <property type="term" value="F:aspartic-type endopeptidase activity"/>
    <property type="evidence" value="ECO:0007669"/>
    <property type="project" value="InterPro"/>
</dbReference>
<feature type="transmembrane region" description="Helical" evidence="6">
    <location>
        <begin position="54"/>
        <end position="76"/>
    </location>
</feature>
<keyword evidence="9" id="KW-1185">Reference proteome</keyword>
<keyword evidence="3 6" id="KW-0812">Transmembrane</keyword>
<dbReference type="Pfam" id="PF01478">
    <property type="entry name" value="Peptidase_A24"/>
    <property type="match status" value="1"/>
</dbReference>
<dbReference type="PATRIC" id="fig|320778.3.peg.1307"/>
<evidence type="ECO:0000256" key="3">
    <source>
        <dbReference type="ARBA" id="ARBA00022692"/>
    </source>
</evidence>
<evidence type="ECO:0000313" key="9">
    <source>
        <dbReference type="Proteomes" id="UP000035909"/>
    </source>
</evidence>
<accession>A0A0J1HEV2</accession>
<dbReference type="Proteomes" id="UP000035909">
    <property type="component" value="Unassembled WGS sequence"/>
</dbReference>
<dbReference type="InterPro" id="IPR000045">
    <property type="entry name" value="Prepilin_IV_endopep_pep"/>
</dbReference>
<comment type="caution">
    <text evidence="8">The sequence shown here is derived from an EMBL/GenBank/DDBJ whole genome shotgun (WGS) entry which is preliminary data.</text>
</comment>
<dbReference type="GO" id="GO:0005886">
    <property type="term" value="C:plasma membrane"/>
    <property type="evidence" value="ECO:0007669"/>
    <property type="project" value="UniProtKB-SubCell"/>
</dbReference>
<dbReference type="Gene3D" id="1.20.120.1220">
    <property type="match status" value="1"/>
</dbReference>
<feature type="transmembrane region" description="Helical" evidence="6">
    <location>
        <begin position="22"/>
        <end position="42"/>
    </location>
</feature>
<dbReference type="AlphaFoldDB" id="A0A0J1HEV2"/>
<evidence type="ECO:0000256" key="4">
    <source>
        <dbReference type="ARBA" id="ARBA00022989"/>
    </source>
</evidence>
<evidence type="ECO:0000313" key="8">
    <source>
        <dbReference type="EMBL" id="KLV10143.1"/>
    </source>
</evidence>
<evidence type="ECO:0000256" key="6">
    <source>
        <dbReference type="SAM" id="Phobius"/>
    </source>
</evidence>
<name>A0A0J1HEV2_9GAMM</name>
<dbReference type="RefSeq" id="WP_047884306.1">
    <property type="nucleotide sequence ID" value="NZ_CP071326.1"/>
</dbReference>
<organism evidence="8 9">
    <name type="scientific">Photobacterium ganghwense</name>
    <dbReference type="NCBI Taxonomy" id="320778"/>
    <lineage>
        <taxon>Bacteria</taxon>
        <taxon>Pseudomonadati</taxon>
        <taxon>Pseudomonadota</taxon>
        <taxon>Gammaproteobacteria</taxon>
        <taxon>Vibrionales</taxon>
        <taxon>Vibrionaceae</taxon>
        <taxon>Photobacterium</taxon>
    </lineage>
</organism>
<keyword evidence="2" id="KW-1003">Cell membrane</keyword>
<dbReference type="STRING" id="320778.ABT57_06050"/>
<reference evidence="8 9" key="1">
    <citation type="submission" date="2015-05" db="EMBL/GenBank/DDBJ databases">
        <title>Photobacterium galathea sp. nov.</title>
        <authorList>
            <person name="Machado H."/>
            <person name="Gram L."/>
        </authorList>
    </citation>
    <scope>NUCLEOTIDE SEQUENCE [LARGE SCALE GENOMIC DNA]</scope>
    <source>
        <strain evidence="8 9">DSM 22954</strain>
    </source>
</reference>
<evidence type="ECO:0000259" key="7">
    <source>
        <dbReference type="Pfam" id="PF01478"/>
    </source>
</evidence>
<gene>
    <name evidence="8" type="ORF">ABT57_06050</name>
</gene>